<protein>
    <submittedName>
        <fullName evidence="1">Uncharacterized protein</fullName>
    </submittedName>
</protein>
<gene>
    <name evidence="1" type="ORF">K443DRAFT_220844</name>
</gene>
<evidence type="ECO:0000313" key="2">
    <source>
        <dbReference type="Proteomes" id="UP000054477"/>
    </source>
</evidence>
<reference evidence="1 2" key="1">
    <citation type="submission" date="2014-04" db="EMBL/GenBank/DDBJ databases">
        <authorList>
            <consortium name="DOE Joint Genome Institute"/>
            <person name="Kuo A."/>
            <person name="Kohler A."/>
            <person name="Nagy L.G."/>
            <person name="Floudas D."/>
            <person name="Copeland A."/>
            <person name="Barry K.W."/>
            <person name="Cichocki N."/>
            <person name="Veneault-Fourrey C."/>
            <person name="LaButti K."/>
            <person name="Lindquist E.A."/>
            <person name="Lipzen A."/>
            <person name="Lundell T."/>
            <person name="Morin E."/>
            <person name="Murat C."/>
            <person name="Sun H."/>
            <person name="Tunlid A."/>
            <person name="Henrissat B."/>
            <person name="Grigoriev I.V."/>
            <person name="Hibbett D.S."/>
            <person name="Martin F."/>
            <person name="Nordberg H.P."/>
            <person name="Cantor M.N."/>
            <person name="Hua S.X."/>
        </authorList>
    </citation>
    <scope>NUCLEOTIDE SEQUENCE [LARGE SCALE GENOMIC DNA]</scope>
    <source>
        <strain evidence="1 2">LaAM-08-1</strain>
    </source>
</reference>
<reference evidence="2" key="2">
    <citation type="submission" date="2015-01" db="EMBL/GenBank/DDBJ databases">
        <title>Evolutionary Origins and Diversification of the Mycorrhizal Mutualists.</title>
        <authorList>
            <consortium name="DOE Joint Genome Institute"/>
            <consortium name="Mycorrhizal Genomics Consortium"/>
            <person name="Kohler A."/>
            <person name="Kuo A."/>
            <person name="Nagy L.G."/>
            <person name="Floudas D."/>
            <person name="Copeland A."/>
            <person name="Barry K.W."/>
            <person name="Cichocki N."/>
            <person name="Veneault-Fourrey C."/>
            <person name="LaButti K."/>
            <person name="Lindquist E.A."/>
            <person name="Lipzen A."/>
            <person name="Lundell T."/>
            <person name="Morin E."/>
            <person name="Murat C."/>
            <person name="Riley R."/>
            <person name="Ohm R."/>
            <person name="Sun H."/>
            <person name="Tunlid A."/>
            <person name="Henrissat B."/>
            <person name="Grigoriev I.V."/>
            <person name="Hibbett D.S."/>
            <person name="Martin F."/>
        </authorList>
    </citation>
    <scope>NUCLEOTIDE SEQUENCE [LARGE SCALE GENOMIC DNA]</scope>
    <source>
        <strain evidence="2">LaAM-08-1</strain>
    </source>
</reference>
<dbReference type="EMBL" id="KN838676">
    <property type="protein sequence ID" value="KIJ98132.1"/>
    <property type="molecule type" value="Genomic_DNA"/>
</dbReference>
<dbReference type="AlphaFoldDB" id="A0A0C9XQ59"/>
<dbReference type="HOGENOM" id="CLU_1540302_0_0_1"/>
<dbReference type="Proteomes" id="UP000054477">
    <property type="component" value="Unassembled WGS sequence"/>
</dbReference>
<sequence length="174" mass="20435">MPTTAVNWEVVVPHSSWDRFGIYLLPCNVLGQIVFHPWLRDCFLAYFQLCLEHSTSQVQSNDLVTPIQRARLDFKKKKKGILENLDISSDCRWSTDAPISWDEHMHAKWNDFDKLARLLGAYCAVVLTHAYFKEKVFHTAVYHQYQSNLALHRTMKAAYKDRFPAFLWFNLRSP</sequence>
<accession>A0A0C9XQ59</accession>
<name>A0A0C9XQ59_9AGAR</name>
<evidence type="ECO:0000313" key="1">
    <source>
        <dbReference type="EMBL" id="KIJ98132.1"/>
    </source>
</evidence>
<proteinExistence type="predicted"/>
<keyword evidence="2" id="KW-1185">Reference proteome</keyword>
<organism evidence="1 2">
    <name type="scientific">Laccaria amethystina LaAM-08-1</name>
    <dbReference type="NCBI Taxonomy" id="1095629"/>
    <lineage>
        <taxon>Eukaryota</taxon>
        <taxon>Fungi</taxon>
        <taxon>Dikarya</taxon>
        <taxon>Basidiomycota</taxon>
        <taxon>Agaricomycotina</taxon>
        <taxon>Agaricomycetes</taxon>
        <taxon>Agaricomycetidae</taxon>
        <taxon>Agaricales</taxon>
        <taxon>Agaricineae</taxon>
        <taxon>Hydnangiaceae</taxon>
        <taxon>Laccaria</taxon>
    </lineage>
</organism>